<dbReference type="Proteomes" id="UP000317572">
    <property type="component" value="Chromosome"/>
</dbReference>
<name>A0A515D0Q6_SERLI</name>
<accession>A0A515D0Q6</accession>
<evidence type="ECO:0000256" key="1">
    <source>
        <dbReference type="SAM" id="MobiDB-lite"/>
    </source>
</evidence>
<keyword evidence="3" id="KW-0378">Hydrolase</keyword>
<dbReference type="GO" id="GO:0004519">
    <property type="term" value="F:endonuclease activity"/>
    <property type="evidence" value="ECO:0007669"/>
    <property type="project" value="UniProtKB-KW"/>
</dbReference>
<dbReference type="SMART" id="SM00507">
    <property type="entry name" value="HNHc"/>
    <property type="match status" value="1"/>
</dbReference>
<dbReference type="InterPro" id="IPR003615">
    <property type="entry name" value="HNH_nuc"/>
</dbReference>
<organism evidence="3 4">
    <name type="scientific">Serratia liquefaciens</name>
    <dbReference type="NCBI Taxonomy" id="614"/>
    <lineage>
        <taxon>Bacteria</taxon>
        <taxon>Pseudomonadati</taxon>
        <taxon>Pseudomonadota</taxon>
        <taxon>Gammaproteobacteria</taxon>
        <taxon>Enterobacterales</taxon>
        <taxon>Yersiniaceae</taxon>
        <taxon>Serratia</taxon>
    </lineage>
</organism>
<sequence>MKEPRIYGSKWDKARRAFLQQNPLCVMCAQQGRTVAAVVVDHIEPHKLKDAIKSSNSTAISKAQKLFWDKKNWQGLCTPHHSGTKQRMEKSGTVIGCDADGMPLDPNSHWSK</sequence>
<protein>
    <submittedName>
        <fullName evidence="3">HNH endonuclease</fullName>
    </submittedName>
</protein>
<dbReference type="RefSeq" id="WP_142815969.1">
    <property type="nucleotide sequence ID" value="NZ_CP033893.1"/>
</dbReference>
<dbReference type="AlphaFoldDB" id="A0A515D0Q6"/>
<feature type="region of interest" description="Disordered" evidence="1">
    <location>
        <begin position="79"/>
        <end position="112"/>
    </location>
</feature>
<reference evidence="3 4" key="1">
    <citation type="submission" date="2018-11" db="EMBL/GenBank/DDBJ databases">
        <title>The first complete genome of Serratia liquefaciens isolated from metalophyte plant revel distinctness adaptive mechanisms in an extreme habitat.</title>
        <authorList>
            <person name="Caneschi W.L."/>
            <person name="Sanchez A.B."/>
            <person name="Felestrino E.B."/>
            <person name="Assis R.A.B."/>
            <person name="Lemes C.G.C."/>
            <person name="Cordeiro I.F."/>
            <person name="Fonseca N.P."/>
            <person name="Villa M."/>
            <person name="Vieira I.T."/>
            <person name="Moraes L.A."/>
            <person name="Kamino L.H.Y."/>
            <person name="do Carmo F."/>
            <person name="Garcia C.M."/>
            <person name="Almeida N.F."/>
            <person name="Silva R.S."/>
            <person name="Ferro J.A."/>
            <person name="Ferro M.I.T."/>
            <person name="Varani A.M."/>
            <person name="Ferreira R.M."/>
            <person name="dos Santos V.L."/>
            <person name="Silva U.C."/>
            <person name="Setubal J.C."/>
            <person name="Moreira L.M."/>
        </authorList>
    </citation>
    <scope>NUCLEOTIDE SEQUENCE [LARGE SCALE GENOMIC DNA]</scope>
    <source>
        <strain evidence="3 4">FG3</strain>
    </source>
</reference>
<proteinExistence type="predicted"/>
<evidence type="ECO:0000313" key="4">
    <source>
        <dbReference type="Proteomes" id="UP000317572"/>
    </source>
</evidence>
<gene>
    <name evidence="3" type="ORF">EGO53_20275</name>
</gene>
<keyword evidence="3" id="KW-0255">Endonuclease</keyword>
<evidence type="ECO:0000313" key="3">
    <source>
        <dbReference type="EMBL" id="QDL33988.1"/>
    </source>
</evidence>
<evidence type="ECO:0000259" key="2">
    <source>
        <dbReference type="SMART" id="SM00507"/>
    </source>
</evidence>
<dbReference type="EMBL" id="CP033893">
    <property type="protein sequence ID" value="QDL33988.1"/>
    <property type="molecule type" value="Genomic_DNA"/>
</dbReference>
<dbReference type="CDD" id="cd00085">
    <property type="entry name" value="HNHc"/>
    <property type="match status" value="1"/>
</dbReference>
<keyword evidence="3" id="KW-0540">Nuclease</keyword>
<feature type="domain" description="HNH nuclease" evidence="2">
    <location>
        <begin position="13"/>
        <end position="82"/>
    </location>
</feature>